<accession>A0A1I4MIA4</accession>
<name>A0A1I4MIA4_9HYPH</name>
<keyword evidence="2" id="KW-1185">Reference proteome</keyword>
<organism evidence="1 2">
    <name type="scientific">Methylorubrum salsuginis</name>
    <dbReference type="NCBI Taxonomy" id="414703"/>
    <lineage>
        <taxon>Bacteria</taxon>
        <taxon>Pseudomonadati</taxon>
        <taxon>Pseudomonadota</taxon>
        <taxon>Alphaproteobacteria</taxon>
        <taxon>Hyphomicrobiales</taxon>
        <taxon>Methylobacteriaceae</taxon>
        <taxon>Methylorubrum</taxon>
    </lineage>
</organism>
<protein>
    <submittedName>
        <fullName evidence="1">Uncharacterized protein</fullName>
    </submittedName>
</protein>
<reference evidence="2" key="1">
    <citation type="submission" date="2016-10" db="EMBL/GenBank/DDBJ databases">
        <authorList>
            <person name="Varghese N."/>
            <person name="Submissions S."/>
        </authorList>
    </citation>
    <scope>NUCLEOTIDE SEQUENCE [LARGE SCALE GENOMIC DNA]</scope>
    <source>
        <strain evidence="2">CGMCC 1.6474</strain>
    </source>
</reference>
<dbReference type="EMBL" id="FOSV01000039">
    <property type="protein sequence ID" value="SFM02767.1"/>
    <property type="molecule type" value="Genomic_DNA"/>
</dbReference>
<dbReference type="RefSeq" id="WP_091951912.1">
    <property type="nucleotide sequence ID" value="NZ_FOSV01000039.1"/>
</dbReference>
<dbReference type="STRING" id="414703.SAMN04488125_1397"/>
<evidence type="ECO:0000313" key="2">
    <source>
        <dbReference type="Proteomes" id="UP000198804"/>
    </source>
</evidence>
<gene>
    <name evidence="1" type="ORF">SAMN04488125_1397</name>
</gene>
<dbReference type="AlphaFoldDB" id="A0A1I4MIA4"/>
<sequence>MFIRPAPCLLSPAATRETLDEALGKAFVDACEARGYVGAAFTLGDRSLIQSTVDAVSAATDAELSNREGDHDGLIPGGRAPEPVLSSLLAIQSRACRRLMTGVFSVSGCMPRNGVTEAEAVRIVEAGVQGLTIDARPALPLTLLTLMPVASALALSDVRFLLYSLDVERAAMERCYDLDPHEKTAGREAYREQALANFAEAYPEGFKAARRQLFETLELLEGRAEEWLFEHKAVSRA</sequence>
<dbReference type="Proteomes" id="UP000198804">
    <property type="component" value="Unassembled WGS sequence"/>
</dbReference>
<evidence type="ECO:0000313" key="1">
    <source>
        <dbReference type="EMBL" id="SFM02767.1"/>
    </source>
</evidence>
<proteinExistence type="predicted"/>